<dbReference type="Proteomes" id="UP000251717">
    <property type="component" value="Unassembled WGS sequence"/>
</dbReference>
<gene>
    <name evidence="2" type="ORF">MBBTH_02380</name>
</gene>
<sequence>MSPIITIASIIIIIVGVVELIRKPDMEHKTLTIIILALLAIFTALNALGI</sequence>
<name>A0A315XQ94_9EURY</name>
<keyword evidence="1" id="KW-0812">Transmembrane</keyword>
<keyword evidence="1" id="KW-0472">Membrane</keyword>
<dbReference type="RefSeq" id="WP_165814003.1">
    <property type="nucleotide sequence ID" value="NZ_MZGS01000014.1"/>
</dbReference>
<dbReference type="AlphaFoldDB" id="A0A315XQ94"/>
<keyword evidence="3" id="KW-1185">Reference proteome</keyword>
<protein>
    <submittedName>
        <fullName evidence="2">Uncharacterized protein</fullName>
    </submittedName>
</protein>
<keyword evidence="1" id="KW-1133">Transmembrane helix</keyword>
<evidence type="ECO:0000313" key="2">
    <source>
        <dbReference type="EMBL" id="PWB88094.1"/>
    </source>
</evidence>
<comment type="caution">
    <text evidence="2">The sequence shown here is derived from an EMBL/GenBank/DDBJ whole genome shotgun (WGS) entry which is preliminary data.</text>
</comment>
<evidence type="ECO:0000313" key="3">
    <source>
        <dbReference type="Proteomes" id="UP000251717"/>
    </source>
</evidence>
<organism evidence="2 3">
    <name type="scientific">Methanobrevibacter thaueri</name>
    <dbReference type="NCBI Taxonomy" id="190975"/>
    <lineage>
        <taxon>Archaea</taxon>
        <taxon>Methanobacteriati</taxon>
        <taxon>Methanobacteriota</taxon>
        <taxon>Methanomada group</taxon>
        <taxon>Methanobacteria</taxon>
        <taxon>Methanobacteriales</taxon>
        <taxon>Methanobacteriaceae</taxon>
        <taxon>Methanobrevibacter</taxon>
    </lineage>
</organism>
<reference evidence="2 3" key="1">
    <citation type="submission" date="2017-03" db="EMBL/GenBank/DDBJ databases">
        <title>Genome sequence of Methanobrevibacter thaueri.</title>
        <authorList>
            <person name="Poehlein A."/>
            <person name="Seedorf H."/>
            <person name="Daniel R."/>
        </authorList>
    </citation>
    <scope>NUCLEOTIDE SEQUENCE [LARGE SCALE GENOMIC DNA]</scope>
    <source>
        <strain evidence="2 3">DSM 11995</strain>
    </source>
</reference>
<feature type="transmembrane region" description="Helical" evidence="1">
    <location>
        <begin position="30"/>
        <end position="48"/>
    </location>
</feature>
<proteinExistence type="predicted"/>
<dbReference type="EMBL" id="MZGS01000014">
    <property type="protein sequence ID" value="PWB88094.1"/>
    <property type="molecule type" value="Genomic_DNA"/>
</dbReference>
<accession>A0A315XQ94</accession>
<evidence type="ECO:0000256" key="1">
    <source>
        <dbReference type="SAM" id="Phobius"/>
    </source>
</evidence>